<organism evidence="1 2">
    <name type="scientific">Limosa lapponica baueri</name>
    <dbReference type="NCBI Taxonomy" id="1758121"/>
    <lineage>
        <taxon>Eukaryota</taxon>
        <taxon>Metazoa</taxon>
        <taxon>Chordata</taxon>
        <taxon>Craniata</taxon>
        <taxon>Vertebrata</taxon>
        <taxon>Euteleostomi</taxon>
        <taxon>Archelosauria</taxon>
        <taxon>Archosauria</taxon>
        <taxon>Dinosauria</taxon>
        <taxon>Saurischia</taxon>
        <taxon>Theropoda</taxon>
        <taxon>Coelurosauria</taxon>
        <taxon>Aves</taxon>
        <taxon>Neognathae</taxon>
        <taxon>Neoaves</taxon>
        <taxon>Charadriiformes</taxon>
        <taxon>Scolopacidae</taxon>
        <taxon>Limosa</taxon>
    </lineage>
</organism>
<reference evidence="2" key="1">
    <citation type="submission" date="2017-11" db="EMBL/GenBank/DDBJ databases">
        <authorList>
            <person name="Lima N.C."/>
            <person name="Parody-Merino A.M."/>
            <person name="Battley P.F."/>
            <person name="Fidler A.E."/>
            <person name="Prosdocimi F."/>
        </authorList>
    </citation>
    <scope>NUCLEOTIDE SEQUENCE [LARGE SCALE GENOMIC DNA]</scope>
</reference>
<evidence type="ECO:0000313" key="1">
    <source>
        <dbReference type="EMBL" id="PKU42586.1"/>
    </source>
</evidence>
<dbReference type="AlphaFoldDB" id="A0A2I0U952"/>
<keyword evidence="2" id="KW-1185">Reference proteome</keyword>
<dbReference type="EMBL" id="KZ505979">
    <property type="protein sequence ID" value="PKU42586.1"/>
    <property type="molecule type" value="Genomic_DNA"/>
</dbReference>
<dbReference type="Proteomes" id="UP000233556">
    <property type="component" value="Unassembled WGS sequence"/>
</dbReference>
<reference evidence="2" key="2">
    <citation type="submission" date="2017-12" db="EMBL/GenBank/DDBJ databases">
        <title>Genome sequence of the Bar-tailed Godwit (Limosa lapponica baueri).</title>
        <authorList>
            <person name="Lima N.C.B."/>
            <person name="Parody-Merino A.M."/>
            <person name="Battley P.F."/>
            <person name="Fidler A.E."/>
            <person name="Prosdocimi F."/>
        </authorList>
    </citation>
    <scope>NUCLEOTIDE SEQUENCE [LARGE SCALE GENOMIC DNA]</scope>
</reference>
<accession>A0A2I0U952</accession>
<proteinExistence type="predicted"/>
<sequence length="156" mass="17865">MIDHQTKEVKQDALTEALNLTVFKFFILLVTECPDWLQTHGYQDSSEANFTNLLDGVTPILHQCHRMLMGESGQEAYFDSSHAKMKKINFNAQGKKLLLEKVTHHYKLFHYRAVLEGILQKLVQVGIVLHPDPNQKNVNVTINFKKAIISTFCPLD</sequence>
<protein>
    <submittedName>
        <fullName evidence="1">Uncharacterized protein</fullName>
    </submittedName>
</protein>
<gene>
    <name evidence="1" type="ORF">llap_7109</name>
</gene>
<name>A0A2I0U952_LIMLA</name>
<evidence type="ECO:0000313" key="2">
    <source>
        <dbReference type="Proteomes" id="UP000233556"/>
    </source>
</evidence>